<dbReference type="HOGENOM" id="CLU_120561_2_0_1"/>
<dbReference type="KEGG" id="mrr:Moror_13639"/>
<keyword evidence="3" id="KW-1185">Reference proteome</keyword>
<dbReference type="InterPro" id="IPR052053">
    <property type="entry name" value="IM_YidH-like"/>
</dbReference>
<reference evidence="2 3" key="1">
    <citation type="journal article" date="2014" name="BMC Genomics">
        <title>Genome and secretome analysis of the hemibiotrophic fungal pathogen, Moniliophthora roreri, which causes frosty pod rot disease of cacao: mechanisms of the biotrophic and necrotrophic phases.</title>
        <authorList>
            <person name="Meinhardt L.W."/>
            <person name="Costa G.G.L."/>
            <person name="Thomazella D.P.T."/>
            <person name="Teixeira P.J.P.L."/>
            <person name="Carazzolle M.F."/>
            <person name="Schuster S.C."/>
            <person name="Carlson J.E."/>
            <person name="Guiltinan M.J."/>
            <person name="Mieczkowski P."/>
            <person name="Farmer A."/>
            <person name="Ramaraj T."/>
            <person name="Crozier J."/>
            <person name="Davis R.E."/>
            <person name="Shao J."/>
            <person name="Melnick R.L."/>
            <person name="Pereira G.A.G."/>
            <person name="Bailey B.A."/>
        </authorList>
    </citation>
    <scope>NUCLEOTIDE SEQUENCE [LARGE SCALE GENOMIC DNA]</scope>
    <source>
        <strain evidence="2 3">MCA 2997</strain>
    </source>
</reference>
<dbReference type="Proteomes" id="UP000017559">
    <property type="component" value="Unassembled WGS sequence"/>
</dbReference>
<name>V2XD80_MONRO</name>
<accession>V2XD80</accession>
<dbReference type="EMBL" id="AWSO01000440">
    <property type="protein sequence ID" value="ESK90470.1"/>
    <property type="molecule type" value="Genomic_DNA"/>
</dbReference>
<proteinExistence type="predicted"/>
<keyword evidence="1" id="KW-1133">Transmembrane helix</keyword>
<dbReference type="PANTHER" id="PTHR34187">
    <property type="entry name" value="FGR18P"/>
    <property type="match status" value="1"/>
</dbReference>
<gene>
    <name evidence="2" type="ORF">Moror_13639</name>
</gene>
<feature type="transmembrane region" description="Helical" evidence="1">
    <location>
        <begin position="106"/>
        <end position="125"/>
    </location>
</feature>
<sequence>MANTALIDNTGSTARDFCMLERNLLSHIKLALLLFLISCSLLLHSRLVPDPGDNDDVGNSVIGLPLASVEMVAALTVLAASIWEYQNGFRDLMDMRAFLAGKKPHLLLMACVVAVVIGTCIILLVEESGL</sequence>
<evidence type="ECO:0000256" key="1">
    <source>
        <dbReference type="SAM" id="Phobius"/>
    </source>
</evidence>
<dbReference type="PANTHER" id="PTHR34187:SF3">
    <property type="entry name" value="DUF DOMAIN PROTEIN (AFU_ORTHOLOGUE AFUA_6G11150)"/>
    <property type="match status" value="1"/>
</dbReference>
<evidence type="ECO:0000313" key="3">
    <source>
        <dbReference type="Proteomes" id="UP000017559"/>
    </source>
</evidence>
<feature type="transmembrane region" description="Helical" evidence="1">
    <location>
        <begin position="63"/>
        <end position="85"/>
    </location>
</feature>
<dbReference type="AlphaFoldDB" id="V2XD80"/>
<feature type="transmembrane region" description="Helical" evidence="1">
    <location>
        <begin position="24"/>
        <end position="43"/>
    </location>
</feature>
<evidence type="ECO:0008006" key="4">
    <source>
        <dbReference type="Google" id="ProtNLM"/>
    </source>
</evidence>
<protein>
    <recommendedName>
        <fullName evidence="4">DUF202 domain-containing protein</fullName>
    </recommendedName>
</protein>
<keyword evidence="1" id="KW-0812">Transmembrane</keyword>
<comment type="caution">
    <text evidence="2">The sequence shown here is derived from an EMBL/GenBank/DDBJ whole genome shotgun (WGS) entry which is preliminary data.</text>
</comment>
<organism evidence="2 3">
    <name type="scientific">Moniliophthora roreri (strain MCA 2997)</name>
    <name type="common">Cocoa frosty pod rot fungus</name>
    <name type="synonym">Crinipellis roreri</name>
    <dbReference type="NCBI Taxonomy" id="1381753"/>
    <lineage>
        <taxon>Eukaryota</taxon>
        <taxon>Fungi</taxon>
        <taxon>Dikarya</taxon>
        <taxon>Basidiomycota</taxon>
        <taxon>Agaricomycotina</taxon>
        <taxon>Agaricomycetes</taxon>
        <taxon>Agaricomycetidae</taxon>
        <taxon>Agaricales</taxon>
        <taxon>Marasmiineae</taxon>
        <taxon>Marasmiaceae</taxon>
        <taxon>Moniliophthora</taxon>
    </lineage>
</organism>
<dbReference type="OrthoDB" id="5525680at2759"/>
<evidence type="ECO:0000313" key="2">
    <source>
        <dbReference type="EMBL" id="ESK90470.1"/>
    </source>
</evidence>
<keyword evidence="1" id="KW-0472">Membrane</keyword>